<evidence type="ECO:0000313" key="2">
    <source>
        <dbReference type="EMBL" id="KAK7891620.1"/>
    </source>
</evidence>
<keyword evidence="3" id="KW-1185">Reference proteome</keyword>
<dbReference type="InterPro" id="IPR036770">
    <property type="entry name" value="Ankyrin_rpt-contain_sf"/>
</dbReference>
<protein>
    <submittedName>
        <fullName evidence="2">Uncharacterized protein</fullName>
    </submittedName>
</protein>
<dbReference type="InterPro" id="IPR050657">
    <property type="entry name" value="Ankyrin_repeat_domain"/>
</dbReference>
<dbReference type="AlphaFoldDB" id="A0AAW0N959"/>
<feature type="repeat" description="ANK" evidence="1">
    <location>
        <begin position="69"/>
        <end position="101"/>
    </location>
</feature>
<dbReference type="PROSITE" id="PS50088">
    <property type="entry name" value="ANK_REPEAT"/>
    <property type="match status" value="2"/>
</dbReference>
<dbReference type="InterPro" id="IPR002110">
    <property type="entry name" value="Ankyrin_rpt"/>
</dbReference>
<dbReference type="PANTHER" id="PTHR24147:SF53">
    <property type="entry name" value="ANKYRIN REPEAT DOMAIN 26"/>
    <property type="match status" value="1"/>
</dbReference>
<keyword evidence="1" id="KW-0040">ANK repeat</keyword>
<evidence type="ECO:0000313" key="3">
    <source>
        <dbReference type="Proteomes" id="UP001460270"/>
    </source>
</evidence>
<dbReference type="Pfam" id="PF12796">
    <property type="entry name" value="Ank_2"/>
    <property type="match status" value="1"/>
</dbReference>
<dbReference type="Proteomes" id="UP001460270">
    <property type="component" value="Unassembled WGS sequence"/>
</dbReference>
<accession>A0AAW0N959</accession>
<dbReference type="PROSITE" id="PS50297">
    <property type="entry name" value="ANK_REP_REGION"/>
    <property type="match status" value="2"/>
</dbReference>
<dbReference type="SUPFAM" id="SSF48403">
    <property type="entry name" value="Ankyrin repeat"/>
    <property type="match status" value="1"/>
</dbReference>
<dbReference type="EMBL" id="JBBPFD010000017">
    <property type="protein sequence ID" value="KAK7891620.1"/>
    <property type="molecule type" value="Genomic_DNA"/>
</dbReference>
<evidence type="ECO:0000256" key="1">
    <source>
        <dbReference type="PROSITE-ProRule" id="PRU00023"/>
    </source>
</evidence>
<sequence>MKRDKQVSPNGQVTGQIYEKLCGCEWRELDNQQVKRWSEGAQGGISGDLAKLKQLASKQKNDINQLDKENRTALHIACAAGHVDVVQFLVESKAKLNLCDNQIRSALMKAVQGQHDNCASVLLENHADPNLVDINGNTALHLAASIPSVSTAGLLLEHEANIMPLTRRVLHL</sequence>
<feature type="repeat" description="ANK" evidence="1">
    <location>
        <begin position="135"/>
        <end position="167"/>
    </location>
</feature>
<comment type="caution">
    <text evidence="2">The sequence shown here is derived from an EMBL/GenBank/DDBJ whole genome shotgun (WGS) entry which is preliminary data.</text>
</comment>
<name>A0AAW0N959_9GOBI</name>
<dbReference type="Gene3D" id="1.25.40.20">
    <property type="entry name" value="Ankyrin repeat-containing domain"/>
    <property type="match status" value="1"/>
</dbReference>
<organism evidence="2 3">
    <name type="scientific">Mugilogobius chulae</name>
    <name type="common">yellowstripe goby</name>
    <dbReference type="NCBI Taxonomy" id="88201"/>
    <lineage>
        <taxon>Eukaryota</taxon>
        <taxon>Metazoa</taxon>
        <taxon>Chordata</taxon>
        <taxon>Craniata</taxon>
        <taxon>Vertebrata</taxon>
        <taxon>Euteleostomi</taxon>
        <taxon>Actinopterygii</taxon>
        <taxon>Neopterygii</taxon>
        <taxon>Teleostei</taxon>
        <taxon>Neoteleostei</taxon>
        <taxon>Acanthomorphata</taxon>
        <taxon>Gobiaria</taxon>
        <taxon>Gobiiformes</taxon>
        <taxon>Gobioidei</taxon>
        <taxon>Gobiidae</taxon>
        <taxon>Gobionellinae</taxon>
        <taxon>Mugilogobius</taxon>
    </lineage>
</organism>
<dbReference type="SMART" id="SM00248">
    <property type="entry name" value="ANK"/>
    <property type="match status" value="3"/>
</dbReference>
<dbReference type="Pfam" id="PF00023">
    <property type="entry name" value="Ank"/>
    <property type="match status" value="1"/>
</dbReference>
<proteinExistence type="predicted"/>
<gene>
    <name evidence="2" type="ORF">WMY93_023583</name>
</gene>
<dbReference type="PANTHER" id="PTHR24147">
    <property type="entry name" value="ANKYRIN REPEAT DOMAIN 36-RELATED"/>
    <property type="match status" value="1"/>
</dbReference>
<reference evidence="3" key="1">
    <citation type="submission" date="2024-04" db="EMBL/GenBank/DDBJ databases">
        <title>Salinicola lusitanus LLJ914,a marine bacterium isolated from the Okinawa Trough.</title>
        <authorList>
            <person name="Li J."/>
        </authorList>
    </citation>
    <scope>NUCLEOTIDE SEQUENCE [LARGE SCALE GENOMIC DNA]</scope>
</reference>